<feature type="domain" description="AB hydrolase-1" evidence="1">
    <location>
        <begin position="27"/>
        <end position="115"/>
    </location>
</feature>
<dbReference type="SUPFAM" id="SSF53474">
    <property type="entry name" value="alpha/beta-Hydrolases"/>
    <property type="match status" value="1"/>
</dbReference>
<dbReference type="PANTHER" id="PTHR42103">
    <property type="entry name" value="ALPHA/BETA-HYDROLASES SUPERFAMILY PROTEIN"/>
    <property type="match status" value="1"/>
</dbReference>
<dbReference type="InterPro" id="IPR000073">
    <property type="entry name" value="AB_hydrolase_1"/>
</dbReference>
<dbReference type="EMBL" id="KN880697">
    <property type="protein sequence ID" value="KIY63426.1"/>
    <property type="molecule type" value="Genomic_DNA"/>
</dbReference>
<accession>A0A0D7B1P0</accession>
<proteinExistence type="predicted"/>
<dbReference type="AlphaFoldDB" id="A0A0D7B1P0"/>
<evidence type="ECO:0000313" key="3">
    <source>
        <dbReference type="Proteomes" id="UP000054007"/>
    </source>
</evidence>
<organism evidence="2 3">
    <name type="scientific">Cylindrobasidium torrendii FP15055 ss-10</name>
    <dbReference type="NCBI Taxonomy" id="1314674"/>
    <lineage>
        <taxon>Eukaryota</taxon>
        <taxon>Fungi</taxon>
        <taxon>Dikarya</taxon>
        <taxon>Basidiomycota</taxon>
        <taxon>Agaricomycotina</taxon>
        <taxon>Agaricomycetes</taxon>
        <taxon>Agaricomycetidae</taxon>
        <taxon>Agaricales</taxon>
        <taxon>Marasmiineae</taxon>
        <taxon>Physalacriaceae</taxon>
        <taxon>Cylindrobasidium</taxon>
    </lineage>
</organism>
<gene>
    <name evidence="2" type="ORF">CYLTODRAFT_382307</name>
</gene>
<protein>
    <submittedName>
        <fullName evidence="2">Alpha/beta-hydrolase</fullName>
    </submittedName>
</protein>
<dbReference type="Proteomes" id="UP000054007">
    <property type="component" value="Unassembled WGS sequence"/>
</dbReference>
<dbReference type="Pfam" id="PF00561">
    <property type="entry name" value="Abhydrolase_1"/>
    <property type="match status" value="1"/>
</dbReference>
<reference evidence="2 3" key="1">
    <citation type="journal article" date="2015" name="Fungal Genet. Biol.">
        <title>Evolution of novel wood decay mechanisms in Agaricales revealed by the genome sequences of Fistulina hepatica and Cylindrobasidium torrendii.</title>
        <authorList>
            <person name="Floudas D."/>
            <person name="Held B.W."/>
            <person name="Riley R."/>
            <person name="Nagy L.G."/>
            <person name="Koehler G."/>
            <person name="Ransdell A.S."/>
            <person name="Younus H."/>
            <person name="Chow J."/>
            <person name="Chiniquy J."/>
            <person name="Lipzen A."/>
            <person name="Tritt A."/>
            <person name="Sun H."/>
            <person name="Haridas S."/>
            <person name="LaButti K."/>
            <person name="Ohm R.A."/>
            <person name="Kues U."/>
            <person name="Blanchette R.A."/>
            <person name="Grigoriev I.V."/>
            <person name="Minto R.E."/>
            <person name="Hibbett D.S."/>
        </authorList>
    </citation>
    <scope>NUCLEOTIDE SEQUENCE [LARGE SCALE GENOMIC DNA]</scope>
    <source>
        <strain evidence="2 3">FP15055 ss-10</strain>
    </source>
</reference>
<dbReference type="STRING" id="1314674.A0A0D7B1P0"/>
<sequence length="225" mass="24673">MMLIELPHGVQSEVHVHSPQHADKLAVLLHPHGFFGGQMRDPVLASMKSLLDQHRYHSLTYNRRGVGSSTGWPSMSGAPEANDLKALVDWAVGELGPIDHILIVGYSQGALVSSLFGPHPTIPTSYLFLSYPLGVRGVLTLFRGKSYEDALNALIATGSQIFIVYGTSDQFTGVAKYDDWASQFSSCNNVLVKRVEGADHFWRGSLSREVQDVLNTWLQGVKAAR</sequence>
<dbReference type="GO" id="GO:0016787">
    <property type="term" value="F:hydrolase activity"/>
    <property type="evidence" value="ECO:0007669"/>
    <property type="project" value="UniProtKB-KW"/>
</dbReference>
<evidence type="ECO:0000313" key="2">
    <source>
        <dbReference type="EMBL" id="KIY63426.1"/>
    </source>
</evidence>
<name>A0A0D7B1P0_9AGAR</name>
<keyword evidence="2" id="KW-0378">Hydrolase</keyword>
<dbReference type="OrthoDB" id="10260961at2759"/>
<evidence type="ECO:0000259" key="1">
    <source>
        <dbReference type="Pfam" id="PF00561"/>
    </source>
</evidence>
<dbReference type="Gene3D" id="3.40.50.1820">
    <property type="entry name" value="alpha/beta hydrolase"/>
    <property type="match status" value="1"/>
</dbReference>
<keyword evidence="3" id="KW-1185">Reference proteome</keyword>
<dbReference type="PANTHER" id="PTHR42103:SF2">
    <property type="entry name" value="AB HYDROLASE-1 DOMAIN-CONTAINING PROTEIN"/>
    <property type="match status" value="1"/>
</dbReference>
<dbReference type="InterPro" id="IPR029058">
    <property type="entry name" value="AB_hydrolase_fold"/>
</dbReference>